<evidence type="ECO:0000313" key="2">
    <source>
        <dbReference type="Proteomes" id="UP000054843"/>
    </source>
</evidence>
<evidence type="ECO:0000313" key="1">
    <source>
        <dbReference type="EMBL" id="KRZ74276.1"/>
    </source>
</evidence>
<accession>A0A0V1MR37</accession>
<organism evidence="1 2">
    <name type="scientific">Trichinella papuae</name>
    <dbReference type="NCBI Taxonomy" id="268474"/>
    <lineage>
        <taxon>Eukaryota</taxon>
        <taxon>Metazoa</taxon>
        <taxon>Ecdysozoa</taxon>
        <taxon>Nematoda</taxon>
        <taxon>Enoplea</taxon>
        <taxon>Dorylaimia</taxon>
        <taxon>Trichinellida</taxon>
        <taxon>Trichinellidae</taxon>
        <taxon>Trichinella</taxon>
    </lineage>
</organism>
<keyword evidence="2" id="KW-1185">Reference proteome</keyword>
<sequence length="59" mass="6934">MITEFQPFKNKKLKKESDFLLNYDLVKNGECFFSNEEIRQDIMMKSNLFAIGVSFVGHL</sequence>
<proteinExistence type="predicted"/>
<reference evidence="1 2" key="1">
    <citation type="submission" date="2015-01" db="EMBL/GenBank/DDBJ databases">
        <title>Evolution of Trichinella species and genotypes.</title>
        <authorList>
            <person name="Korhonen P.K."/>
            <person name="Edoardo P."/>
            <person name="Giuseppe L.R."/>
            <person name="Gasser R.B."/>
        </authorList>
    </citation>
    <scope>NUCLEOTIDE SEQUENCE [LARGE SCALE GENOMIC DNA]</scope>
    <source>
        <strain evidence="1">ISS1980</strain>
    </source>
</reference>
<dbReference type="Proteomes" id="UP000054843">
    <property type="component" value="Unassembled WGS sequence"/>
</dbReference>
<protein>
    <submittedName>
        <fullName evidence="1">Uncharacterized protein</fullName>
    </submittedName>
</protein>
<dbReference type="EMBL" id="JYDO01000053">
    <property type="protein sequence ID" value="KRZ74276.1"/>
    <property type="molecule type" value="Genomic_DNA"/>
</dbReference>
<gene>
    <name evidence="1" type="ORF">T10_1495</name>
</gene>
<dbReference type="AlphaFoldDB" id="A0A0V1MR37"/>
<comment type="caution">
    <text evidence="1">The sequence shown here is derived from an EMBL/GenBank/DDBJ whole genome shotgun (WGS) entry which is preliminary data.</text>
</comment>
<name>A0A0V1MR37_9BILA</name>